<name>A0A4Q1BIN1_TREME</name>
<evidence type="ECO:0000256" key="4">
    <source>
        <dbReference type="ARBA" id="ARBA00022679"/>
    </source>
</evidence>
<keyword evidence="5" id="KW-0949">S-adenosyl-L-methionine</keyword>
<dbReference type="SUPFAM" id="SSF53790">
    <property type="entry name" value="Tetrapyrrole methylase"/>
    <property type="match status" value="1"/>
</dbReference>
<dbReference type="Pfam" id="PF00590">
    <property type="entry name" value="TP_methylase"/>
    <property type="match status" value="1"/>
</dbReference>
<feature type="domain" description="Siroheme synthase central" evidence="14">
    <location>
        <begin position="394"/>
        <end position="417"/>
    </location>
</feature>
<dbReference type="Pfam" id="PF13241">
    <property type="entry name" value="NAD_binding_7"/>
    <property type="match status" value="1"/>
</dbReference>
<feature type="domain" description="Tetrapyrrole methylase" evidence="12">
    <location>
        <begin position="557"/>
        <end position="771"/>
    </location>
</feature>
<protein>
    <recommendedName>
        <fullName evidence="1">precorrin-2 dehydrogenase</fullName>
        <ecNumber evidence="1">1.3.1.76</ecNumber>
    </recommendedName>
</protein>
<dbReference type="VEuPathDB" id="FungiDB:TREMEDRAFT_27514"/>
<evidence type="ECO:0000256" key="2">
    <source>
        <dbReference type="ARBA" id="ARBA00022481"/>
    </source>
</evidence>
<sequence>MQGTTVTGSFGIGPMIKLPPTWLSYWFAFSTVIVCWDAAYCFFRPRSMVGGDLSWIWGPYKADSKIDYIYGQKALDEKDGFTNAQALINLIEAMLNLEYAYLRHTSSRAQRTQTNQKRPNYHAHAPLVGFAASLMTLSKTAFIWIVVPFIACIVLGRFISSALGREYASQIAYAEWAATDSLSGSRVTGSESKSAKSTRSSERLRAQVNGNTGSVNDSSSSSTSIDPISDSTHTSRIAQSSKFPHPIGGAALPITFHPSKLPTLVVGSNRLASTRVYNLLEADAIVLVVSPQELSRAHEEIIHCSETRQIQYQQLNFEDMKSWIDFLSFNRIGLVCVTDTLIGSSQRSQTSAEIIFKACTSLHIPINISDNPSLSTYTFPSVHRYPGVDGKPSNLQISVSTNGRGCRLSGRIKREIISKLPSAVGAAVDNVGRLRERAKSSSHTRTQKISEDDIHTPLNDPVPQLNTKSLLNLASRQLATSITETKEEDTQLRRMRWVHQMSEYYSFESLARMTEEEMDHALETWSGTPRSSALPHHESPSHSSIHPYVQSSKKGQIYLVGSGPGHPSLLTVAAHKILRNATMVLSDKLVPSEILALIPSHTTLHIAKKFPGNAEGAQNEMMQLALSAAQKGEIVVRLKQGDPFVYGRGGEEVLFLREHGFESIVIPGLSSALAGPLMMGIPVTQRGVSESFIMCTGVGRQGKSVKLPGYVRSRTLAILMGVARIRSIIEVLTLAEEGRDGKVYPRYLPIAVIERASSKDQRVVLSTLENVEEALKSLEERPPGMMLVGWAVMCLEGKGRVDILDSNEEDEELIVKDWLRGQRWKVNEGLDKVWEEMSGE</sequence>
<keyword evidence="8" id="KW-0627">Porphyrin biosynthesis</keyword>
<dbReference type="InterPro" id="IPR028281">
    <property type="entry name" value="Sirohaem_synthase_central"/>
</dbReference>
<gene>
    <name evidence="15" type="ORF">M231_05196</name>
</gene>
<evidence type="ECO:0000256" key="6">
    <source>
        <dbReference type="ARBA" id="ARBA00023002"/>
    </source>
</evidence>
<dbReference type="GO" id="GO:0004851">
    <property type="term" value="F:uroporphyrin-III C-methyltransferase activity"/>
    <property type="evidence" value="ECO:0007669"/>
    <property type="project" value="TreeGrafter"/>
</dbReference>
<dbReference type="Gene3D" id="3.30.950.10">
    <property type="entry name" value="Methyltransferase, Cobalt-precorrin-4 Transmethylase, Domain 2"/>
    <property type="match status" value="1"/>
</dbReference>
<feature type="region of interest" description="Disordered" evidence="10">
    <location>
        <begin position="436"/>
        <end position="465"/>
    </location>
</feature>
<dbReference type="NCBIfam" id="NF004790">
    <property type="entry name" value="PRK06136.1"/>
    <property type="match status" value="1"/>
</dbReference>
<dbReference type="Pfam" id="PF14823">
    <property type="entry name" value="Sirohm_synth_C"/>
    <property type="match status" value="1"/>
</dbReference>
<feature type="transmembrane region" description="Helical" evidence="11">
    <location>
        <begin position="141"/>
        <end position="159"/>
    </location>
</feature>
<evidence type="ECO:0000313" key="15">
    <source>
        <dbReference type="EMBL" id="RXK37475.1"/>
    </source>
</evidence>
<dbReference type="GO" id="GO:0032259">
    <property type="term" value="P:methylation"/>
    <property type="evidence" value="ECO:0007669"/>
    <property type="project" value="UniProtKB-KW"/>
</dbReference>
<keyword evidence="16" id="KW-1185">Reference proteome</keyword>
<dbReference type="Pfam" id="PF14824">
    <property type="entry name" value="Sirohm_synth_M"/>
    <property type="match status" value="1"/>
</dbReference>
<evidence type="ECO:0000256" key="11">
    <source>
        <dbReference type="SAM" id="Phobius"/>
    </source>
</evidence>
<evidence type="ECO:0000259" key="12">
    <source>
        <dbReference type="Pfam" id="PF00590"/>
    </source>
</evidence>
<dbReference type="Proteomes" id="UP000289152">
    <property type="component" value="Unassembled WGS sequence"/>
</dbReference>
<dbReference type="PANTHER" id="PTHR45790:SF6">
    <property type="entry name" value="UROPORPHYRINOGEN-III C-METHYLTRANSFERASE"/>
    <property type="match status" value="1"/>
</dbReference>
<comment type="similarity">
    <text evidence="9">In the N-terminal section; belongs to the precorrin methyltransferase family.</text>
</comment>
<evidence type="ECO:0000259" key="14">
    <source>
        <dbReference type="Pfam" id="PF14824"/>
    </source>
</evidence>
<accession>A0A4Q1BIN1</accession>
<dbReference type="STRING" id="5217.A0A4Q1BIN1"/>
<dbReference type="InterPro" id="IPR000878">
    <property type="entry name" value="4pyrrol_Mease"/>
</dbReference>
<keyword evidence="6" id="KW-0560">Oxidoreductase</keyword>
<feature type="region of interest" description="Disordered" evidence="10">
    <location>
        <begin position="184"/>
        <end position="231"/>
    </location>
</feature>
<dbReference type="FunFam" id="3.40.1010.10:FF:000006">
    <property type="entry name" value="Siroheme synthase, putative"/>
    <property type="match status" value="1"/>
</dbReference>
<keyword evidence="4 15" id="KW-0808">Transferase</keyword>
<evidence type="ECO:0000256" key="10">
    <source>
        <dbReference type="SAM" id="MobiDB-lite"/>
    </source>
</evidence>
<dbReference type="InterPro" id="IPR028162">
    <property type="entry name" value="Met8_C"/>
</dbReference>
<dbReference type="InterPro" id="IPR050161">
    <property type="entry name" value="Siro_Cobalamin_biosynth"/>
</dbReference>
<dbReference type="EMBL" id="SDIL01000067">
    <property type="protein sequence ID" value="RXK37475.1"/>
    <property type="molecule type" value="Genomic_DNA"/>
</dbReference>
<evidence type="ECO:0000256" key="9">
    <source>
        <dbReference type="ARBA" id="ARBA00035662"/>
    </source>
</evidence>
<feature type="compositionally biased region" description="Low complexity" evidence="10">
    <location>
        <begin position="217"/>
        <end position="231"/>
    </location>
</feature>
<dbReference type="FunCoup" id="A0A4Q1BIN1">
    <property type="interactions" value="79"/>
</dbReference>
<dbReference type="InParanoid" id="A0A4Q1BIN1"/>
<dbReference type="EC" id="1.3.1.76" evidence="1"/>
<keyword evidence="11" id="KW-0812">Transmembrane</keyword>
<organism evidence="15 16">
    <name type="scientific">Tremella mesenterica</name>
    <name type="common">Jelly fungus</name>
    <dbReference type="NCBI Taxonomy" id="5217"/>
    <lineage>
        <taxon>Eukaryota</taxon>
        <taxon>Fungi</taxon>
        <taxon>Dikarya</taxon>
        <taxon>Basidiomycota</taxon>
        <taxon>Agaricomycotina</taxon>
        <taxon>Tremellomycetes</taxon>
        <taxon>Tremellales</taxon>
        <taxon>Tremellaceae</taxon>
        <taxon>Tremella</taxon>
    </lineage>
</organism>
<dbReference type="GO" id="GO:0019354">
    <property type="term" value="P:siroheme biosynthetic process"/>
    <property type="evidence" value="ECO:0007669"/>
    <property type="project" value="InterPro"/>
</dbReference>
<evidence type="ECO:0000256" key="1">
    <source>
        <dbReference type="ARBA" id="ARBA00012400"/>
    </source>
</evidence>
<dbReference type="PANTHER" id="PTHR45790">
    <property type="entry name" value="SIROHEME SYNTHASE-RELATED"/>
    <property type="match status" value="1"/>
</dbReference>
<evidence type="ECO:0000259" key="13">
    <source>
        <dbReference type="Pfam" id="PF14823"/>
    </source>
</evidence>
<comment type="caution">
    <text evidence="15">The sequence shown here is derived from an EMBL/GenBank/DDBJ whole genome shotgun (WGS) entry which is preliminary data.</text>
</comment>
<evidence type="ECO:0000256" key="8">
    <source>
        <dbReference type="ARBA" id="ARBA00023244"/>
    </source>
</evidence>
<dbReference type="Gene3D" id="3.40.50.720">
    <property type="entry name" value="NAD(P)-binding Rossmann-like Domain"/>
    <property type="match status" value="1"/>
</dbReference>
<dbReference type="InterPro" id="IPR006366">
    <property type="entry name" value="CobA/CysG_C"/>
</dbReference>
<reference evidence="15 16" key="1">
    <citation type="submission" date="2016-06" db="EMBL/GenBank/DDBJ databases">
        <title>Evolution of pathogenesis and genome organization in the Tremellales.</title>
        <authorList>
            <person name="Cuomo C."/>
            <person name="Litvintseva A."/>
            <person name="Heitman J."/>
            <person name="Chen Y."/>
            <person name="Sun S."/>
            <person name="Springer D."/>
            <person name="Dromer F."/>
            <person name="Young S."/>
            <person name="Zeng Q."/>
            <person name="Chapman S."/>
            <person name="Gujja S."/>
            <person name="Saif S."/>
            <person name="Birren B."/>
        </authorList>
    </citation>
    <scope>NUCLEOTIDE SEQUENCE [LARGE SCALE GENOMIC DNA]</scope>
    <source>
        <strain evidence="15 16">ATCC 28783</strain>
    </source>
</reference>
<dbReference type="NCBIfam" id="TIGR01469">
    <property type="entry name" value="cobA_cysG_Cterm"/>
    <property type="match status" value="1"/>
</dbReference>
<dbReference type="OrthoDB" id="508204at2759"/>
<feature type="transmembrane region" description="Helical" evidence="11">
    <location>
        <begin position="23"/>
        <end position="43"/>
    </location>
</feature>
<feature type="domain" description="Siroheme biosynthesis protein Met8 C-terminal" evidence="13">
    <location>
        <begin position="487"/>
        <end position="526"/>
    </location>
</feature>
<feature type="region of interest" description="Disordered" evidence="10">
    <location>
        <begin position="525"/>
        <end position="547"/>
    </location>
</feature>
<keyword evidence="7" id="KW-0520">NAD</keyword>
<dbReference type="InterPro" id="IPR014776">
    <property type="entry name" value="4pyrrole_Mease_sub2"/>
</dbReference>
<dbReference type="GO" id="GO:0043115">
    <property type="term" value="F:precorrin-2 dehydrogenase activity"/>
    <property type="evidence" value="ECO:0007669"/>
    <property type="project" value="UniProtKB-EC"/>
</dbReference>
<evidence type="ECO:0000313" key="16">
    <source>
        <dbReference type="Proteomes" id="UP000289152"/>
    </source>
</evidence>
<keyword evidence="11" id="KW-0472">Membrane</keyword>
<dbReference type="CDD" id="cd11642">
    <property type="entry name" value="SUMT"/>
    <property type="match status" value="1"/>
</dbReference>
<dbReference type="InterPro" id="IPR035996">
    <property type="entry name" value="4pyrrol_Methylase_sf"/>
</dbReference>
<evidence type="ECO:0000256" key="7">
    <source>
        <dbReference type="ARBA" id="ARBA00023027"/>
    </source>
</evidence>
<keyword evidence="2" id="KW-0488">Methylation</keyword>
<proteinExistence type="inferred from homology"/>
<keyword evidence="3 15" id="KW-0489">Methyltransferase</keyword>
<evidence type="ECO:0000256" key="3">
    <source>
        <dbReference type="ARBA" id="ARBA00022603"/>
    </source>
</evidence>
<evidence type="ECO:0000256" key="5">
    <source>
        <dbReference type="ARBA" id="ARBA00022691"/>
    </source>
</evidence>
<dbReference type="SUPFAM" id="SSF75615">
    <property type="entry name" value="Siroheme synthase middle domains-like"/>
    <property type="match status" value="1"/>
</dbReference>
<keyword evidence="11" id="KW-1133">Transmembrane helix</keyword>
<dbReference type="Gene3D" id="3.40.1010.10">
    <property type="entry name" value="Cobalt-precorrin-4 Transmethylase, Domain 1"/>
    <property type="match status" value="1"/>
</dbReference>
<dbReference type="InterPro" id="IPR014777">
    <property type="entry name" value="4pyrrole_Mease_sub1"/>
</dbReference>
<dbReference type="AlphaFoldDB" id="A0A4Q1BIN1"/>